<protein>
    <submittedName>
        <fullName evidence="5">23S rRNA (Guanine745-N1)-methyltransferase</fullName>
    </submittedName>
</protein>
<dbReference type="InterPro" id="IPR016718">
    <property type="entry name" value="rRNA_m1G-MeTrfase_A_prd"/>
</dbReference>
<feature type="binding site" evidence="1">
    <location>
        <position position="40"/>
    </location>
    <ligand>
        <name>Zn(2+)</name>
        <dbReference type="ChEBI" id="CHEBI:29105"/>
    </ligand>
</feature>
<evidence type="ECO:0000256" key="1">
    <source>
        <dbReference type="PIRSR" id="PIRSR018249-1"/>
    </source>
</evidence>
<keyword evidence="5" id="KW-0808">Transferase</keyword>
<name>A0A1H2IP72_9ACTN</name>
<keyword evidence="5" id="KW-0489">Methyltransferase</keyword>
<feature type="binding site" evidence="1">
    <location>
        <position position="36"/>
    </location>
    <ligand>
        <name>Zn(2+)</name>
        <dbReference type="ChEBI" id="CHEBI:29105"/>
    </ligand>
</feature>
<dbReference type="GO" id="GO:0046872">
    <property type="term" value="F:metal ion binding"/>
    <property type="evidence" value="ECO:0007669"/>
    <property type="project" value="UniProtKB-KW"/>
</dbReference>
<dbReference type="GO" id="GO:0032259">
    <property type="term" value="P:methylation"/>
    <property type="evidence" value="ECO:0007669"/>
    <property type="project" value="UniProtKB-KW"/>
</dbReference>
<dbReference type="Gene3D" id="3.40.50.150">
    <property type="entry name" value="Vaccinia Virus protein VP39"/>
    <property type="match status" value="1"/>
</dbReference>
<dbReference type="AlphaFoldDB" id="A0A1H2IP72"/>
<dbReference type="PIRSF" id="PIRSF018249">
    <property type="entry name" value="MyrA_prd"/>
    <property type="match status" value="1"/>
</dbReference>
<dbReference type="STRING" id="158898.SAMN04488548_1341327"/>
<evidence type="ECO:0000256" key="3">
    <source>
        <dbReference type="SAM" id="MobiDB-lite"/>
    </source>
</evidence>
<keyword evidence="1" id="KW-0479">Metal-binding</keyword>
<dbReference type="InterPro" id="IPR048647">
    <property type="entry name" value="RlmA_N"/>
</dbReference>
<keyword evidence="2" id="KW-0949">S-adenosyl-L-methionine</keyword>
<evidence type="ECO:0000313" key="6">
    <source>
        <dbReference type="Proteomes" id="UP000183180"/>
    </source>
</evidence>
<feature type="binding site" evidence="2">
    <location>
        <position position="204"/>
    </location>
    <ligand>
        <name>S-adenosyl-L-methionine</name>
        <dbReference type="ChEBI" id="CHEBI:59789"/>
    </ligand>
</feature>
<dbReference type="Pfam" id="PF21302">
    <property type="entry name" value="Zn_ribbon_RlmA"/>
    <property type="match status" value="1"/>
</dbReference>
<feature type="domain" description="23S rRNA (guanine(745)-N(1))-methyltransferase N-terminal" evidence="4">
    <location>
        <begin position="33"/>
        <end position="53"/>
    </location>
</feature>
<feature type="region of interest" description="Disordered" evidence="3">
    <location>
        <begin position="1"/>
        <end position="31"/>
    </location>
</feature>
<proteinExistence type="predicted"/>
<evidence type="ECO:0000313" key="5">
    <source>
        <dbReference type="EMBL" id="SDU45903.1"/>
    </source>
</evidence>
<evidence type="ECO:0000259" key="4">
    <source>
        <dbReference type="Pfam" id="PF21302"/>
    </source>
</evidence>
<feature type="binding site" evidence="2">
    <location>
        <position position="80"/>
    </location>
    <ligand>
        <name>S-adenosyl-L-methionine</name>
        <dbReference type="ChEBI" id="CHEBI:59789"/>
    </ligand>
</feature>
<accession>A0A1H2IP72</accession>
<dbReference type="RefSeq" id="WP_244278135.1">
    <property type="nucleotide sequence ID" value="NZ_FNLM01000034.1"/>
</dbReference>
<keyword evidence="1" id="KW-0862">Zinc</keyword>
<reference evidence="5 6" key="1">
    <citation type="submission" date="2016-10" db="EMBL/GenBank/DDBJ databases">
        <authorList>
            <person name="de Groot N.N."/>
        </authorList>
    </citation>
    <scope>NUCLEOTIDE SEQUENCE [LARGE SCALE GENOMIC DNA]</scope>
    <source>
        <strain evidence="5 6">DSM 44215</strain>
    </source>
</reference>
<evidence type="ECO:0000256" key="2">
    <source>
        <dbReference type="PIRSR" id="PIRSR018249-2"/>
    </source>
</evidence>
<gene>
    <name evidence="5" type="ORF">SAMN04488548_1341327</name>
</gene>
<dbReference type="SUPFAM" id="SSF53335">
    <property type="entry name" value="S-adenosyl-L-methionine-dependent methyltransferases"/>
    <property type="match status" value="1"/>
</dbReference>
<dbReference type="InterPro" id="IPR029063">
    <property type="entry name" value="SAM-dependent_MTases_sf"/>
</dbReference>
<organism evidence="5 6">
    <name type="scientific">Gordonia westfalica</name>
    <dbReference type="NCBI Taxonomy" id="158898"/>
    <lineage>
        <taxon>Bacteria</taxon>
        <taxon>Bacillati</taxon>
        <taxon>Actinomycetota</taxon>
        <taxon>Actinomycetes</taxon>
        <taxon>Mycobacteriales</taxon>
        <taxon>Gordoniaceae</taxon>
        <taxon>Gordonia</taxon>
    </lineage>
</organism>
<sequence length="300" mass="30760">MCAGPFETGPLGTGHDETSPAAAGSGPSPRGVALRCGDGHSFDIAKQGYVSLLDGRSGSLRADTAAMVAARARVHDAGFFTPVLAAVADRTREFGAGVDKPVVLDAGAGGGHYLRAAVSALADSSPSVRARGIGIDLSKFCARAISRGTPRHAAIVADIWRGLPIADDAATVVLSVFAPRNAAEFARVLQPHGGLVVVSPAADHLAEIIEPMQMLRVDSGKSERLQATFADGFEVVDSSTIRHVIELDAQTVGDLVAMGPSAFHADDADIRSRADAFMGGGTVGVTLSVVVTTCRPIAQG</sequence>
<dbReference type="EMBL" id="FNLM01000034">
    <property type="protein sequence ID" value="SDU45903.1"/>
    <property type="molecule type" value="Genomic_DNA"/>
</dbReference>
<dbReference type="Proteomes" id="UP000183180">
    <property type="component" value="Unassembled WGS sequence"/>
</dbReference>
<dbReference type="GO" id="GO:0008168">
    <property type="term" value="F:methyltransferase activity"/>
    <property type="evidence" value="ECO:0007669"/>
    <property type="project" value="UniProtKB-KW"/>
</dbReference>